<reference evidence="1 2" key="1">
    <citation type="journal article" date="2023" name="Limnol Oceanogr Lett">
        <title>Environmental adaptations by the intertidal Antarctic cyanobacterium Halotia branconii CENA392 as revealed using long-read genome sequencing.</title>
        <authorList>
            <person name="Dextro R.B."/>
            <person name="Delbaje E."/>
            <person name="Freitas P.N.N."/>
            <person name="Geraldes V."/>
            <person name="Pinto E."/>
            <person name="Long P.F."/>
            <person name="Fiore M.F."/>
        </authorList>
    </citation>
    <scope>NUCLEOTIDE SEQUENCE [LARGE SCALE GENOMIC DNA]</scope>
    <source>
        <strain evidence="1 2">CENA392</strain>
    </source>
</reference>
<dbReference type="AlphaFoldDB" id="A0AAJ6NVC5"/>
<dbReference type="Proteomes" id="UP001223520">
    <property type="component" value="Chromosome"/>
</dbReference>
<name>A0AAJ6NVC5_9CYAN</name>
<evidence type="ECO:0000313" key="2">
    <source>
        <dbReference type="Proteomes" id="UP001223520"/>
    </source>
</evidence>
<evidence type="ECO:0000313" key="1">
    <source>
        <dbReference type="EMBL" id="WGV27159.1"/>
    </source>
</evidence>
<accession>A0AAJ6NVC5</accession>
<sequence length="369" mass="42306">MICTQEHSLTEYLTLVKPYVSSQLIDTESWDNIEAIANLLPSQLTNFFGFECRLGTETAKADFLLCIGAAEVGQKILTSQTAFSDDLLKEPVWRQIRNFANCWQSQTSPLYSNVDNIWLEFDVDGHLDRSPIPSCFFGSQTIHALSSNVSYPHKWVTQTAIQLLRGHSLLPIVEKQLFRCLEALPTHVYVFQVGLMLARQSDMVRICLRSISPAQIIDYLSYIGWSGSIDGLKTLLQELSIYVERIDLDLDIGEAGVAAKIGLECYLTLQPKYEPRWRAFLDYLVKVGLCFPQKQEALLTYPGYVREKNHQNYWPSHLLKLSQFLGQNHENVFMRGLHHIKVVYQSERTIEAKAYCWVTHSLLSKRSEY</sequence>
<keyword evidence="2" id="KW-1185">Reference proteome</keyword>
<gene>
    <name evidence="1" type="ORF">QI031_06610</name>
</gene>
<dbReference type="EMBL" id="CP124543">
    <property type="protein sequence ID" value="WGV27159.1"/>
    <property type="molecule type" value="Genomic_DNA"/>
</dbReference>
<dbReference type="RefSeq" id="WP_281484398.1">
    <property type="nucleotide sequence ID" value="NZ_CP124543.1"/>
</dbReference>
<proteinExistence type="predicted"/>
<protein>
    <submittedName>
        <fullName evidence="1">Uncharacterized protein</fullName>
    </submittedName>
</protein>
<organism evidence="1 2">
    <name type="scientific">Halotia branconii CENA392</name>
    <dbReference type="NCBI Taxonomy" id="1539056"/>
    <lineage>
        <taxon>Bacteria</taxon>
        <taxon>Bacillati</taxon>
        <taxon>Cyanobacteriota</taxon>
        <taxon>Cyanophyceae</taxon>
        <taxon>Nostocales</taxon>
        <taxon>Nodulariaceae</taxon>
        <taxon>Halotia</taxon>
    </lineage>
</organism>
<dbReference type="KEGG" id="hbq:QI031_06610"/>